<evidence type="ECO:0000259" key="1">
    <source>
        <dbReference type="SMART" id="SM00382"/>
    </source>
</evidence>
<organism evidence="2 3">
    <name type="scientific">Zobellella denitrificans</name>
    <dbReference type="NCBI Taxonomy" id="347534"/>
    <lineage>
        <taxon>Bacteria</taxon>
        <taxon>Pseudomonadati</taxon>
        <taxon>Pseudomonadota</taxon>
        <taxon>Gammaproteobacteria</taxon>
        <taxon>Aeromonadales</taxon>
        <taxon>Aeromonadaceae</taxon>
        <taxon>Zobellella</taxon>
    </lineage>
</organism>
<accession>A0A291HNF8</accession>
<dbReference type="InterPro" id="IPR027417">
    <property type="entry name" value="P-loop_NTPase"/>
</dbReference>
<dbReference type="InterPro" id="IPR052026">
    <property type="entry name" value="ExeA_AAA_ATPase_DNA-bind"/>
</dbReference>
<reference evidence="3" key="1">
    <citation type="submission" date="2015-09" db="EMBL/GenBank/DDBJ databases">
        <authorList>
            <person name="Shao Z."/>
            <person name="Wang L."/>
        </authorList>
    </citation>
    <scope>NUCLEOTIDE SEQUENCE [LARGE SCALE GENOMIC DNA]</scope>
    <source>
        <strain evidence="3">F13-1</strain>
    </source>
</reference>
<dbReference type="InterPro" id="IPR049945">
    <property type="entry name" value="AAA_22"/>
</dbReference>
<dbReference type="Gene3D" id="3.40.50.300">
    <property type="entry name" value="P-loop containing nucleotide triphosphate hydrolases"/>
    <property type="match status" value="1"/>
</dbReference>
<feature type="domain" description="AAA+ ATPase" evidence="1">
    <location>
        <begin position="148"/>
        <end position="305"/>
    </location>
</feature>
<dbReference type="PANTHER" id="PTHR35894">
    <property type="entry name" value="GENERAL SECRETION PATHWAY PROTEIN A-RELATED"/>
    <property type="match status" value="1"/>
</dbReference>
<dbReference type="EMBL" id="CP012621">
    <property type="protein sequence ID" value="ATG73652.1"/>
    <property type="molecule type" value="Genomic_DNA"/>
</dbReference>
<name>A0A291HNF8_9GAMM</name>
<dbReference type="SUPFAM" id="SSF52540">
    <property type="entry name" value="P-loop containing nucleoside triphosphate hydrolases"/>
    <property type="match status" value="1"/>
</dbReference>
<dbReference type="Proteomes" id="UP000217763">
    <property type="component" value="Chromosome"/>
</dbReference>
<protein>
    <submittedName>
        <fullName evidence="2">Transposase</fullName>
    </submittedName>
</protein>
<keyword evidence="3" id="KW-1185">Reference proteome</keyword>
<dbReference type="InterPro" id="IPR003593">
    <property type="entry name" value="AAA+_ATPase"/>
</dbReference>
<dbReference type="SMART" id="SM00382">
    <property type="entry name" value="AAA"/>
    <property type="match status" value="1"/>
</dbReference>
<gene>
    <name evidence="2" type="ORF">AN401_07105</name>
</gene>
<dbReference type="AlphaFoldDB" id="A0A291HNF8"/>
<dbReference type="RefSeq" id="WP_096778926.1">
    <property type="nucleotide sequence ID" value="NZ_CP012621.1"/>
</dbReference>
<dbReference type="Pfam" id="PF13401">
    <property type="entry name" value="AAA_22"/>
    <property type="match status" value="1"/>
</dbReference>
<proteinExistence type="predicted"/>
<evidence type="ECO:0000313" key="2">
    <source>
        <dbReference type="EMBL" id="ATG73652.1"/>
    </source>
</evidence>
<dbReference type="KEGG" id="zdf:AN401_07105"/>
<dbReference type="GO" id="GO:0016887">
    <property type="term" value="F:ATP hydrolysis activity"/>
    <property type="evidence" value="ECO:0007669"/>
    <property type="project" value="InterPro"/>
</dbReference>
<evidence type="ECO:0000313" key="3">
    <source>
        <dbReference type="Proteomes" id="UP000217763"/>
    </source>
</evidence>
<dbReference type="PANTHER" id="PTHR35894:SF1">
    <property type="entry name" value="PHOSPHORIBULOKINASE _ URIDINE KINASE FAMILY"/>
    <property type="match status" value="1"/>
</dbReference>
<sequence>MALKLKRVLHELCVTQADLAEALEVSPATVAQICNHGKWPTSLGPERIKQFIIGFLDDAGCTLEQKHAVFAHEKSALAHIRGAETHTDEQINDEDRLMLLRKHTLTPDAKKAFQLFRDPFAEVRSADEVYLTPDSRYVRESLRAIAKHGGFAAIVGESGAGKSTLRRDLIEWAHAGHEPIVIIEPYVLGMEDNDKKGKTLKAGHIAEAILAAIAPRDTVRQSPDARFRQVHHALRESHRAGNRHVLVIEEAHSIPIPTLKHLKRFFELEDGFAKLLSIVLIGQPELAQKLDERNPTVREIVQRCELVTLRPLDAHLEGYLQHRFTLAGTELAKVMDAPAIEALRAKLTGRGAFSVLYPLAVHNVLTAALNEAASLGIPRLSADLIQGV</sequence>